<name>A0A653VZK2_BACMY</name>
<organism evidence="2 3">
    <name type="scientific">Bacillus mycoides</name>
    <dbReference type="NCBI Taxonomy" id="1405"/>
    <lineage>
        <taxon>Bacteria</taxon>
        <taxon>Bacillati</taxon>
        <taxon>Bacillota</taxon>
        <taxon>Bacilli</taxon>
        <taxon>Bacillales</taxon>
        <taxon>Bacillaceae</taxon>
        <taxon>Bacillus</taxon>
        <taxon>Bacillus cereus group</taxon>
    </lineage>
</organism>
<proteinExistence type="predicted"/>
<accession>A0A653VZK2</accession>
<dbReference type="EMBL" id="CABWMC010000021">
    <property type="protein sequence ID" value="VXC11869.1"/>
    <property type="molecule type" value="Genomic_DNA"/>
</dbReference>
<reference evidence="2 3" key="1">
    <citation type="submission" date="2019-10" db="EMBL/GenBank/DDBJ databases">
        <authorList>
            <person name="Karimi E."/>
        </authorList>
    </citation>
    <scope>NUCLEOTIDE SEQUENCE [LARGE SCALE GENOMIC DNA]</scope>
    <source>
        <strain evidence="2">Bacillus sp. 71</strain>
    </source>
</reference>
<feature type="region of interest" description="Disordered" evidence="1">
    <location>
        <begin position="1"/>
        <end position="41"/>
    </location>
</feature>
<sequence>MVHHGVDVARAARHRARRGGARRRRGVHLAQEHPGPGHRRARVHGLVRAVPGGRVPAAAVVAAVAHADGAAARVGRVRGDTAAGGDVARRRGVPAAGRDRAALVPRVPLSGAVRRLCKTPVFAG</sequence>
<dbReference type="Proteomes" id="UP000437562">
    <property type="component" value="Unassembled WGS sequence"/>
</dbReference>
<evidence type="ECO:0000313" key="3">
    <source>
        <dbReference type="Proteomes" id="UP000437562"/>
    </source>
</evidence>
<gene>
    <name evidence="2" type="ORF">BACI71_280001</name>
</gene>
<evidence type="ECO:0000256" key="1">
    <source>
        <dbReference type="SAM" id="MobiDB-lite"/>
    </source>
</evidence>
<protein>
    <submittedName>
        <fullName evidence="2">Basic proline-rich protein</fullName>
    </submittedName>
</protein>
<feature type="compositionally biased region" description="Basic residues" evidence="1">
    <location>
        <begin position="11"/>
        <end position="27"/>
    </location>
</feature>
<dbReference type="AlphaFoldDB" id="A0A653VZK2"/>
<evidence type="ECO:0000313" key="2">
    <source>
        <dbReference type="EMBL" id="VXC11869.1"/>
    </source>
</evidence>